<keyword evidence="4" id="KW-0378">Hydrolase</keyword>
<keyword evidence="1" id="KW-0472">Membrane</keyword>
<gene>
    <name evidence="4" type="ORF">OV287_10245</name>
</gene>
<accession>A0ABT3ZZP8</accession>
<proteinExistence type="predicted"/>
<keyword evidence="5" id="KW-1185">Reference proteome</keyword>
<dbReference type="PANTHER" id="PTHR46825:SF9">
    <property type="entry name" value="BETA-LACTAMASE-RELATED DOMAIN-CONTAINING PROTEIN"/>
    <property type="match status" value="1"/>
</dbReference>
<evidence type="ECO:0000313" key="5">
    <source>
        <dbReference type="Proteomes" id="UP001207654"/>
    </source>
</evidence>
<evidence type="ECO:0000256" key="1">
    <source>
        <dbReference type="SAM" id="Phobius"/>
    </source>
</evidence>
<protein>
    <submittedName>
        <fullName evidence="4">Serine hydrolase</fullName>
    </submittedName>
</protein>
<dbReference type="Proteomes" id="UP001207654">
    <property type="component" value="Unassembled WGS sequence"/>
</dbReference>
<comment type="caution">
    <text evidence="4">The sequence shown here is derived from an EMBL/GenBank/DDBJ whole genome shotgun (WGS) entry which is preliminary data.</text>
</comment>
<organism evidence="4 5">
    <name type="scientific">Archangium lansingense</name>
    <dbReference type="NCBI Taxonomy" id="2995310"/>
    <lineage>
        <taxon>Bacteria</taxon>
        <taxon>Pseudomonadati</taxon>
        <taxon>Myxococcota</taxon>
        <taxon>Myxococcia</taxon>
        <taxon>Myxococcales</taxon>
        <taxon>Cystobacterineae</taxon>
        <taxon>Archangiaceae</taxon>
        <taxon>Archangium</taxon>
    </lineage>
</organism>
<dbReference type="InterPro" id="IPR050491">
    <property type="entry name" value="AmpC-like"/>
</dbReference>
<keyword evidence="2" id="KW-0732">Signal</keyword>
<feature type="transmembrane region" description="Helical" evidence="1">
    <location>
        <begin position="563"/>
        <end position="584"/>
    </location>
</feature>
<evidence type="ECO:0000313" key="4">
    <source>
        <dbReference type="EMBL" id="MCY1074870.1"/>
    </source>
</evidence>
<dbReference type="InterPro" id="IPR001466">
    <property type="entry name" value="Beta-lactam-related"/>
</dbReference>
<dbReference type="Pfam" id="PF00144">
    <property type="entry name" value="Beta-lactamase"/>
    <property type="match status" value="1"/>
</dbReference>
<evidence type="ECO:0000256" key="2">
    <source>
        <dbReference type="SAM" id="SignalP"/>
    </source>
</evidence>
<feature type="transmembrane region" description="Helical" evidence="1">
    <location>
        <begin position="596"/>
        <end position="616"/>
    </location>
</feature>
<keyword evidence="1" id="KW-1133">Transmembrane helix</keyword>
<reference evidence="4 5" key="1">
    <citation type="submission" date="2022-11" db="EMBL/GenBank/DDBJ databases">
        <title>Minimal conservation of predation-associated metabolite biosynthetic gene clusters underscores biosynthetic potential of Myxococcota including descriptions for ten novel species: Archangium lansinium sp. nov., Myxococcus landrumus sp. nov., Nannocystis bai.</title>
        <authorList>
            <person name="Ahearne A."/>
            <person name="Stevens C."/>
            <person name="Phillips K."/>
        </authorList>
    </citation>
    <scope>NUCLEOTIDE SEQUENCE [LARGE SCALE GENOMIC DNA]</scope>
    <source>
        <strain evidence="4 5">MIWBW</strain>
    </source>
</reference>
<dbReference type="GO" id="GO:0016787">
    <property type="term" value="F:hydrolase activity"/>
    <property type="evidence" value="ECO:0007669"/>
    <property type="project" value="UniProtKB-KW"/>
</dbReference>
<dbReference type="InterPro" id="IPR012338">
    <property type="entry name" value="Beta-lactam/transpept-like"/>
</dbReference>
<evidence type="ECO:0000259" key="3">
    <source>
        <dbReference type="Pfam" id="PF00144"/>
    </source>
</evidence>
<feature type="transmembrane region" description="Helical" evidence="1">
    <location>
        <begin position="501"/>
        <end position="522"/>
    </location>
</feature>
<feature type="signal peptide" evidence="2">
    <location>
        <begin position="1"/>
        <end position="27"/>
    </location>
</feature>
<dbReference type="RefSeq" id="WP_267533825.1">
    <property type="nucleotide sequence ID" value="NZ_JAPNKA010000001.1"/>
</dbReference>
<dbReference type="SUPFAM" id="SSF56601">
    <property type="entry name" value="beta-lactamase/transpeptidase-like"/>
    <property type="match status" value="1"/>
</dbReference>
<name>A0ABT3ZZP8_9BACT</name>
<sequence length="624" mass="68634">MPSKPPSASLGLSALVLVLALAMPAWAEAPLQTDAASLESLVERVVTGQLAAYRIPGATVAVVRDGQVVLARGYGDANAENHTPVVADRTLFRVASIGKLFVWTAVMQLAEQGRLDLDADVHTYLEDVRFPAAYAQPLTLAHLMAHAGGFEVHERLWAEGPPPGPLAEYLRERMPARVRPPGELSAYSDYGTSLAEHIVERVSGQPFEQYLRENVLEPLGMRRTFFRRTVPPELAADMALGHTVENGSLRAQPLEQVVVASSGSLLTTATDLTRFMLAHLQGGQHEGHRILREETVRQMHRQHFTHDSRLSGWAHGFMEFHLQGQRLIGHLGDAYLFHSLLVLIPEQGMGLFVSYNSPGEQDAAQRARMELLRAVLEHPHPAPPSRALTPTTDFAGRAARFAGGYQTTWRAYGTAEASLGWRQEIRVRDGGDGTLHIREPGHTPRRWVEVEPHLFRPSEDPASPERVAFREDTEGHITHLFFENQPAAAYERVPWYETASFTYGLLVVCAVLFALAVLAGVLHRCPATGLLALIGLLHLLFLTGFTLLVRHHAELEYGDTPRLLGASMACALGATVLTPGALVWSVRAWWKRSGKLALRLTLTGATLAAAAFAAWLHHWHMLGL</sequence>
<keyword evidence="1" id="KW-0812">Transmembrane</keyword>
<feature type="domain" description="Beta-lactamase-related" evidence="3">
    <location>
        <begin position="42"/>
        <end position="368"/>
    </location>
</feature>
<feature type="transmembrane region" description="Helical" evidence="1">
    <location>
        <begin position="529"/>
        <end position="551"/>
    </location>
</feature>
<dbReference type="EMBL" id="JAPNKA010000001">
    <property type="protein sequence ID" value="MCY1074870.1"/>
    <property type="molecule type" value="Genomic_DNA"/>
</dbReference>
<dbReference type="PANTHER" id="PTHR46825">
    <property type="entry name" value="D-ALANYL-D-ALANINE-CARBOXYPEPTIDASE/ENDOPEPTIDASE AMPH"/>
    <property type="match status" value="1"/>
</dbReference>
<dbReference type="Gene3D" id="3.40.710.10">
    <property type="entry name" value="DD-peptidase/beta-lactamase superfamily"/>
    <property type="match status" value="1"/>
</dbReference>
<feature type="chain" id="PRO_5045996775" evidence="2">
    <location>
        <begin position="28"/>
        <end position="624"/>
    </location>
</feature>